<feature type="transmembrane region" description="Helical" evidence="7">
    <location>
        <begin position="148"/>
        <end position="167"/>
    </location>
</feature>
<keyword evidence="6 7" id="KW-0472">Membrane</keyword>
<feature type="transmembrane region" description="Helical" evidence="7">
    <location>
        <begin position="250"/>
        <end position="273"/>
    </location>
</feature>
<proteinExistence type="predicted"/>
<dbReference type="GO" id="GO:0055085">
    <property type="term" value="P:transmembrane transport"/>
    <property type="evidence" value="ECO:0007669"/>
    <property type="project" value="InterPro"/>
</dbReference>
<dbReference type="Gene3D" id="1.10.3720.10">
    <property type="entry name" value="MetI-like"/>
    <property type="match status" value="1"/>
</dbReference>
<dbReference type="PANTHER" id="PTHR43744:SF9">
    <property type="entry name" value="POLYGALACTURONAN_RHAMNOGALACTURONAN TRANSPORT SYSTEM PERMEASE PROTEIN YTCP"/>
    <property type="match status" value="1"/>
</dbReference>
<organism evidence="9">
    <name type="scientific">bioreactor metagenome</name>
    <dbReference type="NCBI Taxonomy" id="1076179"/>
    <lineage>
        <taxon>unclassified sequences</taxon>
        <taxon>metagenomes</taxon>
        <taxon>ecological metagenomes</taxon>
    </lineage>
</organism>
<dbReference type="SUPFAM" id="SSF161098">
    <property type="entry name" value="MetI-like"/>
    <property type="match status" value="1"/>
</dbReference>
<reference evidence="9" key="1">
    <citation type="submission" date="2019-08" db="EMBL/GenBank/DDBJ databases">
        <authorList>
            <person name="Kucharzyk K."/>
            <person name="Murdoch R.W."/>
            <person name="Higgins S."/>
            <person name="Loffler F."/>
        </authorList>
    </citation>
    <scope>NUCLEOTIDE SEQUENCE</scope>
</reference>
<feature type="transmembrane region" description="Helical" evidence="7">
    <location>
        <begin position="116"/>
        <end position="136"/>
    </location>
</feature>
<evidence type="ECO:0000256" key="1">
    <source>
        <dbReference type="ARBA" id="ARBA00004651"/>
    </source>
</evidence>
<comment type="caution">
    <text evidence="9">The sequence shown here is derived from an EMBL/GenBank/DDBJ whole genome shotgun (WGS) entry which is preliminary data.</text>
</comment>
<evidence type="ECO:0000259" key="8">
    <source>
        <dbReference type="PROSITE" id="PS50928"/>
    </source>
</evidence>
<keyword evidence="5 7" id="KW-1133">Transmembrane helix</keyword>
<dbReference type="InterPro" id="IPR000515">
    <property type="entry name" value="MetI-like"/>
</dbReference>
<feature type="transmembrane region" description="Helical" evidence="7">
    <location>
        <begin position="82"/>
        <end position="104"/>
    </location>
</feature>
<feature type="domain" description="ABC transmembrane type-1" evidence="8">
    <location>
        <begin position="78"/>
        <end position="273"/>
    </location>
</feature>
<gene>
    <name evidence="9" type="primary">araQ_20</name>
    <name evidence="9" type="ORF">SDC9_51915</name>
</gene>
<name>A0A644WP15_9ZZZZ</name>
<accession>A0A644WP15</accession>
<keyword evidence="4 7" id="KW-0812">Transmembrane</keyword>
<protein>
    <submittedName>
        <fullName evidence="9">L-arabinose transport system permease protein AraQ</fullName>
    </submittedName>
</protein>
<dbReference type="GO" id="GO:0005886">
    <property type="term" value="C:plasma membrane"/>
    <property type="evidence" value="ECO:0007669"/>
    <property type="project" value="UniProtKB-SubCell"/>
</dbReference>
<evidence type="ECO:0000256" key="4">
    <source>
        <dbReference type="ARBA" id="ARBA00022692"/>
    </source>
</evidence>
<sequence length="289" mass="32110">MKNRLSKKDDLPLALRLLSILLLVLVVVLMGLPMLNVLAVSLSTQAKSDSPGLVLLPAPPTFEGYTFIWKHTNLPRPFFNTVYVSVVGTVLHVLMASLAGYILCQSKLPFRKAMTTFILLTMTVPYELTMIGIYAVNRDLGLTNTYTGLIVNGMVSGFSVFLMRNYFQAIPLSLAESARIDGSGEWRIFSSIYLRLSVSGLMTIGTLELIRRWNNITMTITLISDMKKWTLPVVLRFILFDQTSTSGTSYIFANAKMAAVVMTALPLIVLYFFTQSFFSSGIMIGSVKE</sequence>
<dbReference type="PANTHER" id="PTHR43744">
    <property type="entry name" value="ABC TRANSPORTER PERMEASE PROTEIN MG189-RELATED-RELATED"/>
    <property type="match status" value="1"/>
</dbReference>
<evidence type="ECO:0000256" key="5">
    <source>
        <dbReference type="ARBA" id="ARBA00022989"/>
    </source>
</evidence>
<evidence type="ECO:0000256" key="7">
    <source>
        <dbReference type="SAM" id="Phobius"/>
    </source>
</evidence>
<dbReference type="CDD" id="cd06261">
    <property type="entry name" value="TM_PBP2"/>
    <property type="match status" value="1"/>
</dbReference>
<comment type="subcellular location">
    <subcellularLocation>
        <location evidence="1">Cell membrane</location>
        <topology evidence="1">Multi-pass membrane protein</topology>
    </subcellularLocation>
</comment>
<dbReference type="AlphaFoldDB" id="A0A644WP15"/>
<dbReference type="InterPro" id="IPR035906">
    <property type="entry name" value="MetI-like_sf"/>
</dbReference>
<keyword evidence="3" id="KW-1003">Cell membrane</keyword>
<dbReference type="PROSITE" id="PS50928">
    <property type="entry name" value="ABC_TM1"/>
    <property type="match status" value="1"/>
</dbReference>
<evidence type="ECO:0000256" key="2">
    <source>
        <dbReference type="ARBA" id="ARBA00022448"/>
    </source>
</evidence>
<dbReference type="EMBL" id="VSSQ01001150">
    <property type="protein sequence ID" value="MPM05625.1"/>
    <property type="molecule type" value="Genomic_DNA"/>
</dbReference>
<evidence type="ECO:0000256" key="6">
    <source>
        <dbReference type="ARBA" id="ARBA00023136"/>
    </source>
</evidence>
<keyword evidence="2" id="KW-0813">Transport</keyword>
<dbReference type="Pfam" id="PF00528">
    <property type="entry name" value="BPD_transp_1"/>
    <property type="match status" value="1"/>
</dbReference>
<evidence type="ECO:0000256" key="3">
    <source>
        <dbReference type="ARBA" id="ARBA00022475"/>
    </source>
</evidence>
<evidence type="ECO:0000313" key="9">
    <source>
        <dbReference type="EMBL" id="MPM05625.1"/>
    </source>
</evidence>